<dbReference type="Proteomes" id="UP001217741">
    <property type="component" value="Unassembled WGS sequence"/>
</dbReference>
<gene>
    <name evidence="1" type="ORF">P3W50_04260</name>
</gene>
<accession>A0A0N8HFY7</accession>
<dbReference type="RefSeq" id="WP_028699633.1">
    <property type="nucleotide sequence ID" value="NZ_BBQL01000044.1"/>
</dbReference>
<proteinExistence type="predicted"/>
<dbReference type="AlphaFoldDB" id="A0A0N8HFY7"/>
<dbReference type="OrthoDB" id="7021542at2"/>
<evidence type="ECO:0000313" key="2">
    <source>
        <dbReference type="Proteomes" id="UP001217741"/>
    </source>
</evidence>
<organism evidence="1 2">
    <name type="scientific">Pseudomonas putida</name>
    <name type="common">Arthrobacter siderocapsulatus</name>
    <dbReference type="NCBI Taxonomy" id="303"/>
    <lineage>
        <taxon>Bacteria</taxon>
        <taxon>Pseudomonadati</taxon>
        <taxon>Pseudomonadota</taxon>
        <taxon>Gammaproteobacteria</taxon>
        <taxon>Pseudomonadales</taxon>
        <taxon>Pseudomonadaceae</taxon>
        <taxon>Pseudomonas</taxon>
    </lineage>
</organism>
<protein>
    <submittedName>
        <fullName evidence="1">Uncharacterized protein</fullName>
    </submittedName>
</protein>
<dbReference type="EMBL" id="JARJLO010000053">
    <property type="protein sequence ID" value="MDF3869675.1"/>
    <property type="molecule type" value="Genomic_DNA"/>
</dbReference>
<reference evidence="1" key="1">
    <citation type="submission" date="2023-03" db="EMBL/GenBank/DDBJ databases">
        <title>Draft assemblies of triclosan tolerant bacteria isolated from returned activated sludge.</title>
        <authorList>
            <person name="Van Hamelsveld S."/>
        </authorList>
    </citation>
    <scope>NUCLEOTIDE SEQUENCE</scope>
    <source>
        <strain evidence="1">GW210012_S60</strain>
    </source>
</reference>
<comment type="caution">
    <text evidence="1">The sequence shown here is derived from an EMBL/GenBank/DDBJ whole genome shotgun (WGS) entry which is preliminary data.</text>
</comment>
<name>A0A0N8HFY7_PSEPU</name>
<evidence type="ECO:0000313" key="1">
    <source>
        <dbReference type="EMBL" id="MDF3869675.1"/>
    </source>
</evidence>
<sequence length="154" mass="17577">MFETHTGALSVSSELPDEKLLEIDYVSQRLQAAWFYITQHYMRSGSSDVSKGEVLIDDVGKLKRFLSKKFTGSYTYKIVLVIPPVMNGTDDWSMAPLIEMNEVTSGSLAEKRHYIYTVDNSERVYYSAQPDGDWERGPQKLIYKRSARCEVATC</sequence>